<protein>
    <submittedName>
        <fullName evidence="3">BAR domain-containing protein</fullName>
    </submittedName>
</protein>
<dbReference type="Proteomes" id="UP000046395">
    <property type="component" value="Unassembled WGS sequence"/>
</dbReference>
<dbReference type="WBParaSite" id="TMUE_2000009734.1">
    <property type="protein sequence ID" value="TMUE_2000009734.1"/>
    <property type="gene ID" value="WBGene00287353"/>
</dbReference>
<accession>A0A5S6QRE9</accession>
<dbReference type="Pfam" id="PF03114">
    <property type="entry name" value="BAR"/>
    <property type="match status" value="1"/>
</dbReference>
<dbReference type="SUPFAM" id="SSF103657">
    <property type="entry name" value="BAR/IMD domain-like"/>
    <property type="match status" value="1"/>
</dbReference>
<dbReference type="InterPro" id="IPR027267">
    <property type="entry name" value="AH/BAR_dom_sf"/>
</dbReference>
<dbReference type="AlphaFoldDB" id="A0A5S6QRE9"/>
<proteinExistence type="predicted"/>
<sequence length="228" mass="26462">MASLSRMKHFLKEKNVLHGQTTPYSPELLDKLNKLETFNSCLKNAIQSVREVGQPCFWHRFNAFMLPKDEQSEMLQLAAAFTKVADNFVDQTRKEAFAKYSTAFKDMEGQQRLFLRQIDAYTLTVLKQFMEIHVVNIRNEKSKLDTFRVKYDELADAVKRAKPEHLKEVSAKLDAAKKNFTTQLELLNAKLEEVPTMELEIKQAMHTFCMARQQYYTTTHAEVKSATL</sequence>
<feature type="domain" description="BAR" evidence="1">
    <location>
        <begin position="4"/>
        <end position="223"/>
    </location>
</feature>
<evidence type="ECO:0000313" key="2">
    <source>
        <dbReference type="Proteomes" id="UP000046395"/>
    </source>
</evidence>
<evidence type="ECO:0000259" key="1">
    <source>
        <dbReference type="Pfam" id="PF03114"/>
    </source>
</evidence>
<dbReference type="Gene3D" id="1.20.1270.60">
    <property type="entry name" value="Arfaptin homology (AH) domain/BAR domain"/>
    <property type="match status" value="1"/>
</dbReference>
<dbReference type="GO" id="GO:0005737">
    <property type="term" value="C:cytoplasm"/>
    <property type="evidence" value="ECO:0007669"/>
    <property type="project" value="InterPro"/>
</dbReference>
<evidence type="ECO:0000313" key="3">
    <source>
        <dbReference type="WBParaSite" id="TMUE_2000009734.1"/>
    </source>
</evidence>
<keyword evidence="2" id="KW-1185">Reference proteome</keyword>
<dbReference type="STRING" id="70415.A0A5S6QRE9"/>
<reference evidence="3" key="1">
    <citation type="submission" date="2019-12" db="UniProtKB">
        <authorList>
            <consortium name="WormBaseParasite"/>
        </authorList>
    </citation>
    <scope>IDENTIFICATION</scope>
</reference>
<name>A0A5S6QRE9_TRIMR</name>
<dbReference type="InterPro" id="IPR004148">
    <property type="entry name" value="BAR_dom"/>
</dbReference>
<organism evidence="2 3">
    <name type="scientific">Trichuris muris</name>
    <name type="common">Mouse whipworm</name>
    <dbReference type="NCBI Taxonomy" id="70415"/>
    <lineage>
        <taxon>Eukaryota</taxon>
        <taxon>Metazoa</taxon>
        <taxon>Ecdysozoa</taxon>
        <taxon>Nematoda</taxon>
        <taxon>Enoplea</taxon>
        <taxon>Dorylaimia</taxon>
        <taxon>Trichinellida</taxon>
        <taxon>Trichuridae</taxon>
        <taxon>Trichuris</taxon>
    </lineage>
</organism>